<feature type="region of interest" description="Disordered" evidence="10">
    <location>
        <begin position="318"/>
        <end position="341"/>
    </location>
</feature>
<organism evidence="12 13">
    <name type="scientific">Sporothrix schenckii 1099-18</name>
    <dbReference type="NCBI Taxonomy" id="1397361"/>
    <lineage>
        <taxon>Eukaryota</taxon>
        <taxon>Fungi</taxon>
        <taxon>Dikarya</taxon>
        <taxon>Ascomycota</taxon>
        <taxon>Pezizomycotina</taxon>
        <taxon>Sordariomycetes</taxon>
        <taxon>Sordariomycetidae</taxon>
        <taxon>Ophiostomatales</taxon>
        <taxon>Ophiostomataceae</taxon>
        <taxon>Sporothrix</taxon>
    </lineage>
</organism>
<dbReference type="InterPro" id="IPR032974">
    <property type="entry name" value="Polypren_kinase"/>
</dbReference>
<dbReference type="PANTHER" id="PTHR13205:SF15">
    <property type="entry name" value="DOLICHOL KINASE"/>
    <property type="match status" value="1"/>
</dbReference>
<reference evidence="12 13" key="2">
    <citation type="journal article" date="2015" name="Eukaryot. Cell">
        <title>Asexual propagation of a virulent clone complex in a human and feline outbreak of sporotrichosis.</title>
        <authorList>
            <person name="Teixeira Mde M."/>
            <person name="Rodrigues A.M."/>
            <person name="Tsui C.K."/>
            <person name="de Almeida L.G."/>
            <person name="Van Diepeningen A.D."/>
            <person name="van den Ende B.G."/>
            <person name="Fernandes G.F."/>
            <person name="Kano R."/>
            <person name="Hamelin R.C."/>
            <person name="Lopes-Bezerra L.M."/>
            <person name="Vasconcelos A.T."/>
            <person name="de Hoog S."/>
            <person name="de Camargo Z.P."/>
            <person name="Felipe M.S."/>
        </authorList>
    </citation>
    <scope>NUCLEOTIDE SEQUENCE [LARGE SCALE GENOMIC DNA]</scope>
    <source>
        <strain evidence="12 13">1099-18</strain>
    </source>
</reference>
<evidence type="ECO:0000256" key="2">
    <source>
        <dbReference type="ARBA" id="ARBA00010794"/>
    </source>
</evidence>
<keyword evidence="8 11" id="KW-1133">Transmembrane helix</keyword>
<feature type="transmembrane region" description="Helical" evidence="11">
    <location>
        <begin position="781"/>
        <end position="803"/>
    </location>
</feature>
<feature type="region of interest" description="Disordered" evidence="10">
    <location>
        <begin position="160"/>
        <end position="190"/>
    </location>
</feature>
<dbReference type="AlphaFoldDB" id="A0A0F2LXC5"/>
<feature type="transmembrane region" description="Helical" evidence="11">
    <location>
        <begin position="549"/>
        <end position="567"/>
    </location>
</feature>
<feature type="compositionally biased region" description="Gly residues" evidence="10">
    <location>
        <begin position="18"/>
        <end position="29"/>
    </location>
</feature>
<feature type="transmembrane region" description="Helical" evidence="11">
    <location>
        <begin position="344"/>
        <end position="363"/>
    </location>
</feature>
<gene>
    <name evidence="12" type="ORF">SPSK_04855</name>
</gene>
<feature type="region of interest" description="Disordered" evidence="10">
    <location>
        <begin position="207"/>
        <end position="263"/>
    </location>
</feature>
<dbReference type="GO" id="GO:0005789">
    <property type="term" value="C:endoplasmic reticulum membrane"/>
    <property type="evidence" value="ECO:0007669"/>
    <property type="project" value="UniProtKB-SubCell"/>
</dbReference>
<dbReference type="EC" id="2.7.1.108" evidence="3"/>
<dbReference type="GO" id="GO:0043048">
    <property type="term" value="P:dolichyl monophosphate biosynthetic process"/>
    <property type="evidence" value="ECO:0007669"/>
    <property type="project" value="TreeGrafter"/>
</dbReference>
<keyword evidence="7" id="KW-0256">Endoplasmic reticulum</keyword>
<dbReference type="OrthoDB" id="377083at2759"/>
<feature type="compositionally biased region" description="Polar residues" evidence="10">
    <location>
        <begin position="32"/>
        <end position="44"/>
    </location>
</feature>
<keyword evidence="9 11" id="KW-0472">Membrane</keyword>
<feature type="region of interest" description="Disordered" evidence="10">
    <location>
        <begin position="1"/>
        <end position="86"/>
    </location>
</feature>
<comment type="subcellular location">
    <subcellularLocation>
        <location evidence="1">Endoplasmic reticulum membrane</location>
        <topology evidence="1">Multi-pass membrane protein</topology>
    </subcellularLocation>
</comment>
<dbReference type="GO" id="GO:0016779">
    <property type="term" value="F:nucleotidyltransferase activity"/>
    <property type="evidence" value="ECO:0007669"/>
    <property type="project" value="UniProtKB-KW"/>
</dbReference>
<protein>
    <recommendedName>
        <fullName evidence="3">dolichol kinase</fullName>
        <ecNumber evidence="3">2.7.1.108</ecNumber>
    </recommendedName>
</protein>
<reference evidence="12 13" key="1">
    <citation type="journal article" date="2014" name="BMC Genomics">
        <title>Comparative genomics of the major fungal agents of human and animal Sporotrichosis: Sporothrix schenckii and Sporothrix brasiliensis.</title>
        <authorList>
            <person name="Teixeira M.M."/>
            <person name="de Almeida L.G."/>
            <person name="Kubitschek-Barreira P."/>
            <person name="Alves F.L."/>
            <person name="Kioshima E.S."/>
            <person name="Abadio A.K."/>
            <person name="Fernandes L."/>
            <person name="Derengowski L.S."/>
            <person name="Ferreira K.S."/>
            <person name="Souza R.C."/>
            <person name="Ruiz J.C."/>
            <person name="de Andrade N.C."/>
            <person name="Paes H.C."/>
            <person name="Nicola A.M."/>
            <person name="Albuquerque P."/>
            <person name="Gerber A.L."/>
            <person name="Martins V.P."/>
            <person name="Peconick L.D."/>
            <person name="Neto A.V."/>
            <person name="Chaucanez C.B."/>
            <person name="Silva P.A."/>
            <person name="Cunha O.L."/>
            <person name="de Oliveira F.F."/>
            <person name="dos Santos T.C."/>
            <person name="Barros A.L."/>
            <person name="Soares M.A."/>
            <person name="de Oliveira L.M."/>
            <person name="Marini M.M."/>
            <person name="Villalobos-Duno H."/>
            <person name="Cunha M.M."/>
            <person name="de Hoog S."/>
            <person name="da Silveira J.F."/>
            <person name="Henrissat B."/>
            <person name="Nino-Vega G.A."/>
            <person name="Cisalpino P.S."/>
            <person name="Mora-Montes H.M."/>
            <person name="Almeida S.R."/>
            <person name="Stajich J.E."/>
            <person name="Lopes-Bezerra L.M."/>
            <person name="Vasconcelos A.T."/>
            <person name="Felipe M.S."/>
        </authorList>
    </citation>
    <scope>NUCLEOTIDE SEQUENCE [LARGE SCALE GENOMIC DNA]</scope>
    <source>
        <strain evidence="12 13">1099-18</strain>
    </source>
</reference>
<evidence type="ECO:0000256" key="7">
    <source>
        <dbReference type="ARBA" id="ARBA00022824"/>
    </source>
</evidence>
<evidence type="ECO:0000256" key="8">
    <source>
        <dbReference type="ARBA" id="ARBA00022989"/>
    </source>
</evidence>
<feature type="transmembrane region" description="Helical" evidence="11">
    <location>
        <begin position="977"/>
        <end position="996"/>
    </location>
</feature>
<feature type="compositionally biased region" description="Basic residues" evidence="10">
    <location>
        <begin position="230"/>
        <end position="239"/>
    </location>
</feature>
<dbReference type="PANTHER" id="PTHR13205">
    <property type="entry name" value="TRANSMEMBRANE PROTEIN 15-RELATED"/>
    <property type="match status" value="1"/>
</dbReference>
<feature type="transmembrane region" description="Helical" evidence="11">
    <location>
        <begin position="879"/>
        <end position="899"/>
    </location>
</feature>
<keyword evidence="12" id="KW-0548">Nucleotidyltransferase</keyword>
<evidence type="ECO:0000256" key="6">
    <source>
        <dbReference type="ARBA" id="ARBA00022777"/>
    </source>
</evidence>
<feature type="transmembrane region" description="Helical" evidence="11">
    <location>
        <begin position="932"/>
        <end position="948"/>
    </location>
</feature>
<feature type="region of interest" description="Disordered" evidence="10">
    <location>
        <begin position="658"/>
        <end position="689"/>
    </location>
</feature>
<feature type="compositionally biased region" description="Acidic residues" evidence="10">
    <location>
        <begin position="1"/>
        <end position="11"/>
    </location>
</feature>
<evidence type="ECO:0000256" key="10">
    <source>
        <dbReference type="SAM" id="MobiDB-lite"/>
    </source>
</evidence>
<evidence type="ECO:0000313" key="12">
    <source>
        <dbReference type="EMBL" id="KJR80546.1"/>
    </source>
</evidence>
<evidence type="ECO:0000256" key="9">
    <source>
        <dbReference type="ARBA" id="ARBA00023136"/>
    </source>
</evidence>
<dbReference type="VEuPathDB" id="FungiDB:SPSK_04855"/>
<name>A0A0F2LXC5_SPOSC</name>
<evidence type="ECO:0000256" key="4">
    <source>
        <dbReference type="ARBA" id="ARBA00022679"/>
    </source>
</evidence>
<feature type="transmembrane region" description="Helical" evidence="11">
    <location>
        <begin position="1069"/>
        <end position="1086"/>
    </location>
</feature>
<feature type="compositionally biased region" description="Low complexity" evidence="10">
    <location>
        <begin position="248"/>
        <end position="263"/>
    </location>
</feature>
<dbReference type="RefSeq" id="XP_016583222.1">
    <property type="nucleotide sequence ID" value="XM_016731617.1"/>
</dbReference>
<dbReference type="Proteomes" id="UP000033710">
    <property type="component" value="Unassembled WGS sequence"/>
</dbReference>
<dbReference type="GO" id="GO:0004168">
    <property type="term" value="F:dolichol kinase activity"/>
    <property type="evidence" value="ECO:0007669"/>
    <property type="project" value="UniProtKB-EC"/>
</dbReference>
<evidence type="ECO:0000256" key="3">
    <source>
        <dbReference type="ARBA" id="ARBA00012132"/>
    </source>
</evidence>
<feature type="transmembrane region" description="Helical" evidence="11">
    <location>
        <begin position="378"/>
        <end position="398"/>
    </location>
</feature>
<keyword evidence="6" id="KW-0418">Kinase</keyword>
<sequence length="1190" mass="127178">MTATDGSDDASDSSVSNGFGGMGGDGGGNETMEITASMASTMSKAPTGEPPIRDPDDDDGPPIPHDVSGLRLLSRSPHPYHHRNSDLLHPADRIEAHAHATEINNTHDTPDTLHTAGAADTSHPAHAAGFQAVVGAIPSPSSALSLASFASGFGFFKDSSPASDSGTEADDEHFLKGLPAPRSKPHKGLRGMNEVLSGISTPLLPVPLHSFGSGGGGGNVGSAHESEQHRRSRSGRKRTGRLEQRDNGSGVDTDGGDSVAGSVYSFVGDDAQDKQLDRAATPGRDVNAHGEGRRPQGHTPISPQTLFQKLKRDAVAASAALDSRDKDRRQGRGSAERSRRRREIVRRSTELLLLVSLAALLFSNPDVRPLLLHWRYELQAVTAVIGGLLLLYPLRLILWVRHYETRGRGDNAEEQPPSNPLRQLIAIPASFDPAPLFYPLTIPVFVSFLLATPTLHAAPLLNLVLSICTLPRPLLPFSLSTELCSPVHWTLSIVPLTVAEALPSSFKGRGLHSTIQTPVAPLSPDLATLIYPLHQTLCWLLHDLTTTSLLPAELQLLSVALINLLFLATSPQAVILQALLWAGGVSILVLGGGVVRRGILLARIPRWRFRRDDPSAQKTDSLWWLLSPAAVVSRVWAELKSLRRARLELMYGPGPGGSDFRGNSFGDSDDSTDNGNHSPPRDGGVVDGAAWKTMPHKMPKMPKMHNAPKTVKRSATVVAARSTTAPLDATAEGANAGGRPRRHSTTQTVTHTPSGRRKRATSPTIRAFFSLTHEQAVRRKWLYAAFLYACIAFVILAGIRPYVAAFALHGRDPFGWALGYLFGDIDWFRLEVVKTNLEGWVCLPPRTVSSMSSAPCPSCAAGWVEHIRQAWLGAATTRLLLAAYWCIVIVFGLAVVFTLSPVYEVDTRRKVFHFMMVAMLLPATFVDPAYAALALSLVLAVFLLLDLVRASQLPPLSRPIATFLTPYVDGRDLRGPVVISHIFLLIGCAIPLWLSMASLPRMPTTPDTPGPSETFGIPSDGWNVPTRDVSMVSGIICVGLGDAAASLIGRRWGRRKWLWGGGKSLEGSAAFALAVFAGLMLASLWLRVGGWAATGEALAPVSVSAASVGTEATGASAASTKSLVHTLRAALPPSLQRVVSWIGCKAAQSVAPRAAVCASVASLTEAVLTGGNDNVVVPVILWTCVKSFGL</sequence>
<feature type="region of interest" description="Disordered" evidence="10">
    <location>
        <begin position="278"/>
        <end position="302"/>
    </location>
</feature>
<dbReference type="EMBL" id="AXCR01000012">
    <property type="protein sequence ID" value="KJR80546.1"/>
    <property type="molecule type" value="Genomic_DNA"/>
</dbReference>
<accession>A0A0F2LXC5</accession>
<evidence type="ECO:0000256" key="5">
    <source>
        <dbReference type="ARBA" id="ARBA00022692"/>
    </source>
</evidence>
<keyword evidence="5 11" id="KW-0812">Transmembrane</keyword>
<feature type="transmembrane region" description="Helical" evidence="11">
    <location>
        <begin position="579"/>
        <end position="601"/>
    </location>
</feature>
<evidence type="ECO:0000256" key="11">
    <source>
        <dbReference type="SAM" id="Phobius"/>
    </source>
</evidence>
<feature type="compositionally biased region" description="Basic and acidic residues" evidence="10">
    <location>
        <begin position="322"/>
        <end position="337"/>
    </location>
</feature>
<evidence type="ECO:0000313" key="13">
    <source>
        <dbReference type="Proteomes" id="UP000033710"/>
    </source>
</evidence>
<dbReference type="GeneID" id="27666894"/>
<dbReference type="KEGG" id="ssck:SPSK_04855"/>
<evidence type="ECO:0000256" key="1">
    <source>
        <dbReference type="ARBA" id="ARBA00004477"/>
    </source>
</evidence>
<comment type="similarity">
    <text evidence="2">Belongs to the polyprenol kinase family.</text>
</comment>
<comment type="caution">
    <text evidence="12">The sequence shown here is derived from an EMBL/GenBank/DDBJ whole genome shotgun (WGS) entry which is preliminary data.</text>
</comment>
<proteinExistence type="inferred from homology"/>
<keyword evidence="4 12" id="KW-0808">Transferase</keyword>
<feature type="region of interest" description="Disordered" evidence="10">
    <location>
        <begin position="729"/>
        <end position="758"/>
    </location>
</feature>